<gene>
    <name evidence="3" type="ORF">HYC85_004902</name>
</gene>
<name>A0A7J7HZ54_CAMSI</name>
<dbReference type="AlphaFoldDB" id="A0A7J7HZ54"/>
<keyword evidence="2" id="KW-0472">Membrane</keyword>
<keyword evidence="2" id="KW-0812">Transmembrane</keyword>
<evidence type="ECO:0000313" key="3">
    <source>
        <dbReference type="EMBL" id="KAF5957677.1"/>
    </source>
</evidence>
<protein>
    <recommendedName>
        <fullName evidence="5">Protein GAMETE EXPRESSED 1</fullName>
    </recommendedName>
</protein>
<organism evidence="3 4">
    <name type="scientific">Camellia sinensis</name>
    <name type="common">Tea plant</name>
    <name type="synonym">Thea sinensis</name>
    <dbReference type="NCBI Taxonomy" id="4442"/>
    <lineage>
        <taxon>Eukaryota</taxon>
        <taxon>Viridiplantae</taxon>
        <taxon>Streptophyta</taxon>
        <taxon>Embryophyta</taxon>
        <taxon>Tracheophyta</taxon>
        <taxon>Spermatophyta</taxon>
        <taxon>Magnoliopsida</taxon>
        <taxon>eudicotyledons</taxon>
        <taxon>Gunneridae</taxon>
        <taxon>Pentapetalae</taxon>
        <taxon>asterids</taxon>
        <taxon>Ericales</taxon>
        <taxon>Theaceae</taxon>
        <taxon>Camellia</taxon>
    </lineage>
</organism>
<sequence length="597" mass="68423">MEAEDLDRFDVILNSHSHSWSWFSSTKETLTENPSENGAIFNDVVGDFSMESLNNRKGIQLVENARKKMVASNSCWQNAYQNLFAGCSEILAGEEKRSRLAWHLSDCFQKDSGRPPFPHCDTKSSMLKCLTKLDEDARKIYLEFYLETNSICHQLQTDAFKRQTERLVNELKNSAQFAEDKLETIEEKAEGLLQNSHLIHDSLASIDVQTQQVAKLTQNVEDQVSLVLRDTEAVYEQSKEIAASQSELQVKQATMKDKLEESMAKLHKSSNKVGEEISNLKNQAIEIEEEISKVGNAMSSKMNTLQQRADDIGNMAGISLEKQKQVLDGQSLAFEGLQSLTKFQLQALEENRGTLQEFAELGNRQQEELLRRQELLQQAHDHLVESSKTILAAQEAFESKQASMFVALDKLFALHNAMLLESRFIKALFIYSISILFLYMFTSTKQTYAVRPRLYIGLCVTFLIEFATIRYAPDEIEQQAWIISVVRSLAVVLASIQLLHAICTYRDYELLNYQMLIKLNENLTEQFYGKQRNKEELWDVDMDSEMNWSSWVDTELPEDLDNLEDPDYILPEEVGENSVATTITTKKYNLRSQQYHL</sequence>
<dbReference type="Proteomes" id="UP000593564">
    <property type="component" value="Unassembled WGS sequence"/>
</dbReference>
<accession>A0A7J7HZ54</accession>
<feature type="transmembrane region" description="Helical" evidence="2">
    <location>
        <begin position="424"/>
        <end position="442"/>
    </location>
</feature>
<dbReference type="EMBL" id="JACBKZ010000002">
    <property type="protein sequence ID" value="KAF5957677.1"/>
    <property type="molecule type" value="Genomic_DNA"/>
</dbReference>
<reference evidence="3 4" key="2">
    <citation type="submission" date="2020-07" db="EMBL/GenBank/DDBJ databases">
        <title>Genome assembly of wild tea tree DASZ reveals pedigree and selection history of tea varieties.</title>
        <authorList>
            <person name="Zhang W."/>
        </authorList>
    </citation>
    <scope>NUCLEOTIDE SEQUENCE [LARGE SCALE GENOMIC DNA]</scope>
    <source>
        <strain evidence="4">cv. G240</strain>
        <tissue evidence="3">Leaf</tissue>
    </source>
</reference>
<feature type="transmembrane region" description="Helical" evidence="2">
    <location>
        <begin position="479"/>
        <end position="505"/>
    </location>
</feature>
<dbReference type="InterPro" id="IPR040346">
    <property type="entry name" value="GEX1/Brambleberry"/>
</dbReference>
<feature type="transmembrane region" description="Helical" evidence="2">
    <location>
        <begin position="454"/>
        <end position="473"/>
    </location>
</feature>
<evidence type="ECO:0008006" key="5">
    <source>
        <dbReference type="Google" id="ProtNLM"/>
    </source>
</evidence>
<dbReference type="PANTHER" id="PTHR33538">
    <property type="entry name" value="PROTEIN GAMETE EXPRESSED 1"/>
    <property type="match status" value="1"/>
</dbReference>
<evidence type="ECO:0000256" key="2">
    <source>
        <dbReference type="SAM" id="Phobius"/>
    </source>
</evidence>
<dbReference type="PANTHER" id="PTHR33538:SF2">
    <property type="entry name" value="PROTEIN GAMETE EXPRESSED 1"/>
    <property type="match status" value="1"/>
</dbReference>
<evidence type="ECO:0000313" key="4">
    <source>
        <dbReference type="Proteomes" id="UP000593564"/>
    </source>
</evidence>
<keyword evidence="4" id="KW-1185">Reference proteome</keyword>
<proteinExistence type="predicted"/>
<keyword evidence="1" id="KW-0175">Coiled coil</keyword>
<comment type="caution">
    <text evidence="3">The sequence shown here is derived from an EMBL/GenBank/DDBJ whole genome shotgun (WGS) entry which is preliminary data.</text>
</comment>
<feature type="coiled-coil region" evidence="1">
    <location>
        <begin position="270"/>
        <end position="297"/>
    </location>
</feature>
<reference evidence="4" key="1">
    <citation type="journal article" date="2020" name="Nat. Commun.">
        <title>Genome assembly of wild tea tree DASZ reveals pedigree and selection history of tea varieties.</title>
        <authorList>
            <person name="Zhang W."/>
            <person name="Zhang Y."/>
            <person name="Qiu H."/>
            <person name="Guo Y."/>
            <person name="Wan H."/>
            <person name="Zhang X."/>
            <person name="Scossa F."/>
            <person name="Alseekh S."/>
            <person name="Zhang Q."/>
            <person name="Wang P."/>
            <person name="Xu L."/>
            <person name="Schmidt M.H."/>
            <person name="Jia X."/>
            <person name="Li D."/>
            <person name="Zhu A."/>
            <person name="Guo F."/>
            <person name="Chen W."/>
            <person name="Ni D."/>
            <person name="Usadel B."/>
            <person name="Fernie A.R."/>
            <person name="Wen W."/>
        </authorList>
    </citation>
    <scope>NUCLEOTIDE SEQUENCE [LARGE SCALE GENOMIC DNA]</scope>
    <source>
        <strain evidence="4">cv. G240</strain>
    </source>
</reference>
<keyword evidence="2" id="KW-1133">Transmembrane helix</keyword>
<feature type="coiled-coil region" evidence="1">
    <location>
        <begin position="161"/>
        <end position="195"/>
    </location>
</feature>
<evidence type="ECO:0000256" key="1">
    <source>
        <dbReference type="SAM" id="Coils"/>
    </source>
</evidence>